<keyword evidence="6" id="KW-1185">Reference proteome</keyword>
<organism evidence="5 6">
    <name type="scientific">Thermomonas hydrothermalis</name>
    <dbReference type="NCBI Taxonomy" id="213588"/>
    <lineage>
        <taxon>Bacteria</taxon>
        <taxon>Pseudomonadati</taxon>
        <taxon>Pseudomonadota</taxon>
        <taxon>Gammaproteobacteria</taxon>
        <taxon>Lysobacterales</taxon>
        <taxon>Lysobacteraceae</taxon>
        <taxon>Thermomonas</taxon>
    </lineage>
</organism>
<evidence type="ECO:0000313" key="6">
    <source>
        <dbReference type="Proteomes" id="UP000242857"/>
    </source>
</evidence>
<dbReference type="GO" id="GO:0016020">
    <property type="term" value="C:membrane"/>
    <property type="evidence" value="ECO:0007669"/>
    <property type="project" value="InterPro"/>
</dbReference>
<dbReference type="PANTHER" id="PTHR30035:SF3">
    <property type="entry name" value="INTERMEMBRANE PHOSPHOLIPID TRANSPORT SYSTEM LIPOPROTEIN MLAA"/>
    <property type="match status" value="1"/>
</dbReference>
<proteinExistence type="inferred from homology"/>
<feature type="compositionally biased region" description="Low complexity" evidence="3">
    <location>
        <begin position="25"/>
        <end position="56"/>
    </location>
</feature>
<dbReference type="PANTHER" id="PTHR30035">
    <property type="entry name" value="LIPOPROTEIN VACJ-RELATED"/>
    <property type="match status" value="1"/>
</dbReference>
<dbReference type="PRINTS" id="PR01805">
    <property type="entry name" value="VACJLIPOPROT"/>
</dbReference>
<accession>A0A1M4TXJ7</accession>
<dbReference type="RefSeq" id="WP_072755095.1">
    <property type="nucleotide sequence ID" value="NZ_FQUK01000006.1"/>
</dbReference>
<evidence type="ECO:0000256" key="3">
    <source>
        <dbReference type="SAM" id="MobiDB-lite"/>
    </source>
</evidence>
<dbReference type="STRING" id="213588.SAMN02745204_00541"/>
<keyword evidence="5" id="KW-0449">Lipoprotein</keyword>
<protein>
    <submittedName>
        <fullName evidence="5">Phospholipid-binding lipoprotein MlaA</fullName>
    </submittedName>
</protein>
<dbReference type="Pfam" id="PF04333">
    <property type="entry name" value="MlaA"/>
    <property type="match status" value="1"/>
</dbReference>
<evidence type="ECO:0000313" key="5">
    <source>
        <dbReference type="EMBL" id="SHE49133.1"/>
    </source>
</evidence>
<sequence>MSRLVLLATLTVALTGCAGQTVRTAPPSDAAVSAPSDLAAPTQATPAPSAPAASTPAPAVAAAPITATPPVSEQQAPAAASDVAADAAEADYEAIYGGTHAISAAGTSTAQIDDPWEPMNRRIHAFNLVVDRAVMHPLARAYVTVIPEPIRIGIGNFFDNLGAPLAAANLLLQGRPGAAVETLGRFMVNTTIGVGGLFDPATKQLKMHRHSADLGRTLARWGWQRSRYLELPLFGPSTVRDGLGRAGDFTLSPLNHIERDRVRVSLQALQAVDLRASLLSLDALRQSAPDDYVLTRDAWLARRQYLIDSDRKDRDEGSQALPPYLLEPSPTQP</sequence>
<dbReference type="GO" id="GO:0120010">
    <property type="term" value="P:intermembrane phospholipid transfer"/>
    <property type="evidence" value="ECO:0007669"/>
    <property type="project" value="TreeGrafter"/>
</dbReference>
<feature type="chain" id="PRO_5012318831" evidence="4">
    <location>
        <begin position="19"/>
        <end position="333"/>
    </location>
</feature>
<dbReference type="InterPro" id="IPR007428">
    <property type="entry name" value="MlaA"/>
</dbReference>
<evidence type="ECO:0000256" key="1">
    <source>
        <dbReference type="ARBA" id="ARBA00010634"/>
    </source>
</evidence>
<feature type="signal peptide" evidence="4">
    <location>
        <begin position="1"/>
        <end position="18"/>
    </location>
</feature>
<dbReference type="AlphaFoldDB" id="A0A1M4TXJ7"/>
<feature type="region of interest" description="Disordered" evidence="3">
    <location>
        <begin position="310"/>
        <end position="333"/>
    </location>
</feature>
<dbReference type="EMBL" id="FQUK01000006">
    <property type="protein sequence ID" value="SHE49133.1"/>
    <property type="molecule type" value="Genomic_DNA"/>
</dbReference>
<dbReference type="PROSITE" id="PS51257">
    <property type="entry name" value="PROKAR_LIPOPROTEIN"/>
    <property type="match status" value="1"/>
</dbReference>
<dbReference type="Proteomes" id="UP000242857">
    <property type="component" value="Unassembled WGS sequence"/>
</dbReference>
<keyword evidence="2 4" id="KW-0732">Signal</keyword>
<feature type="region of interest" description="Disordered" evidence="3">
    <location>
        <begin position="21"/>
        <end position="56"/>
    </location>
</feature>
<gene>
    <name evidence="5" type="ORF">SAMN02745204_00541</name>
</gene>
<reference evidence="6" key="1">
    <citation type="submission" date="2016-11" db="EMBL/GenBank/DDBJ databases">
        <authorList>
            <person name="Varghese N."/>
            <person name="Submissions S."/>
        </authorList>
    </citation>
    <scope>NUCLEOTIDE SEQUENCE [LARGE SCALE GENOMIC DNA]</scope>
    <source>
        <strain evidence="6">DSM 14834</strain>
    </source>
</reference>
<name>A0A1M4TXJ7_9GAMM</name>
<evidence type="ECO:0000256" key="2">
    <source>
        <dbReference type="ARBA" id="ARBA00022729"/>
    </source>
</evidence>
<dbReference type="OrthoDB" id="9785326at2"/>
<comment type="similarity">
    <text evidence="1">Belongs to the MlaA family.</text>
</comment>
<evidence type="ECO:0000256" key="4">
    <source>
        <dbReference type="SAM" id="SignalP"/>
    </source>
</evidence>